<keyword evidence="6" id="KW-0969">Cilium</keyword>
<keyword evidence="8" id="KW-0966">Cell projection</keyword>
<evidence type="ECO:0000256" key="1">
    <source>
        <dbReference type="ARBA" id="ARBA00004611"/>
    </source>
</evidence>
<protein>
    <recommendedName>
        <fullName evidence="10">Dynein axonemal intermediate chain 4</fullName>
    </recommendedName>
    <alternativeName>
        <fullName evidence="11">WD repeat-containing protein 78</fullName>
    </alternativeName>
</protein>
<keyword evidence="15" id="KW-1185">Reference proteome</keyword>
<dbReference type="GO" id="GO:0003341">
    <property type="term" value="P:cilium movement"/>
    <property type="evidence" value="ECO:0007669"/>
    <property type="project" value="TreeGrafter"/>
</dbReference>
<proteinExistence type="predicted"/>
<evidence type="ECO:0000256" key="7">
    <source>
        <dbReference type="ARBA" id="ARBA00023212"/>
    </source>
</evidence>
<dbReference type="GeneID" id="106660863"/>
<name>A0A8I6R5Q7_CIMLE</name>
<keyword evidence="3 12" id="KW-0853">WD repeat</keyword>
<dbReference type="SMART" id="SM00320">
    <property type="entry name" value="WD40"/>
    <property type="match status" value="3"/>
</dbReference>
<feature type="region of interest" description="Disordered" evidence="13">
    <location>
        <begin position="105"/>
        <end position="146"/>
    </location>
</feature>
<dbReference type="PROSITE" id="PS50082">
    <property type="entry name" value="WD_REPEATS_2"/>
    <property type="match status" value="1"/>
</dbReference>
<dbReference type="EnsemblMetazoa" id="XM_014383865.1">
    <property type="protein sequence ID" value="XP_014239351.1"/>
    <property type="gene ID" value="LOC106660863"/>
</dbReference>
<evidence type="ECO:0000256" key="11">
    <source>
        <dbReference type="ARBA" id="ARBA00041557"/>
    </source>
</evidence>
<keyword evidence="7" id="KW-0206">Cytoskeleton</keyword>
<dbReference type="InterPro" id="IPR036322">
    <property type="entry name" value="WD40_repeat_dom_sf"/>
</dbReference>
<evidence type="ECO:0000256" key="8">
    <source>
        <dbReference type="ARBA" id="ARBA00023273"/>
    </source>
</evidence>
<evidence type="ECO:0000256" key="12">
    <source>
        <dbReference type="PROSITE-ProRule" id="PRU00221"/>
    </source>
</evidence>
<evidence type="ECO:0000256" key="5">
    <source>
        <dbReference type="ARBA" id="ARBA00022846"/>
    </source>
</evidence>
<feature type="repeat" description="WD" evidence="12">
    <location>
        <begin position="820"/>
        <end position="852"/>
    </location>
</feature>
<reference evidence="14" key="1">
    <citation type="submission" date="2022-01" db="UniProtKB">
        <authorList>
            <consortium name="EnsemblMetazoa"/>
        </authorList>
    </citation>
    <scope>IDENTIFICATION</scope>
</reference>
<comment type="subcellular location">
    <subcellularLocation>
        <location evidence="1">Cytoplasm</location>
        <location evidence="1">Cytoskeleton</location>
        <location evidence="1">Flagellum axoneme</location>
    </subcellularLocation>
    <subcellularLocation>
        <location evidence="9">Dynein axonemal particle</location>
    </subcellularLocation>
</comment>
<evidence type="ECO:0000256" key="10">
    <source>
        <dbReference type="ARBA" id="ARBA00040002"/>
    </source>
</evidence>
<dbReference type="RefSeq" id="XP_014239351.1">
    <property type="nucleotide sequence ID" value="XM_014383865.1"/>
</dbReference>
<sequence length="1000" mass="115895">MKKRKCREDRRTTFMKERNRRKYPSILKENKLKTCTEKLIKASPLRKRSQTVKIKKMGRSEQAKRRLHQFKKTGKSVFPGHNSEQLSTIFYKGLVDSLRSMVSHKSSVGSTSNHTPTIESDNIDKQSVSDCDKTSFGNSIVEGQAPPTKRVNFSRKQLASERMEAEKKRLEQTVLRSVETRFKEMMMEVPKDKDFRITNKLGGYLARHAWKRFYTGKSSPCERVNFLQNSRNKYPPWGRYKLYRPLVHNRKIKYYLVVHGFDLTPRKFKSNRYPYCPVTYDALWFFSNILKDSKIRRNRIKYKYEFLRKESAVSQNSGSHRFTLDEKSLFDGSVIPHLVFREEDVNSQETEEDDVPPMFTLRRDLKSLEPEDRQALQFRVFLTETETIELISIESRHNYSFIEKETSVVFSESYKPEKKLSKVELLKKRKKRNVFIDGMNPKIKEEKDMSTLRDASFIIKSEKSVTEFEPKTFETRGVQVVTKTRRSSKVQVNAPTRKNASTLVTTFDFTAEANKEKTFDVIKWYNSKTSETEGSTSSDDFEVERSDDPLIVTKSSDFRETLMYVQRIISSNIYKKPQMFYARYHVDPLSGKLPISYECVHLWTFHDYRIQLSQMIVSSIAPHPFDSNIIAVAYAKNELATRDFGLVCIWNIKNIFFPEQVIKFSSSINYIEFSHPTTISVALMGGFVAVINISKKKHKITMNTERTTTAGFLPIWQFSWFLEENGEKFPVSCGADGRMLRYRTDETFAATVLFEATPIENKLRGVKGSNGEFKTTKWKERPEMTACAQHPTDRQSYLVGTSEGTVHICSLLLRNNLELFSAQEGRINAIKFHPHCEHVFLTVGGDFFVRIWAIGIFEPLLTYSARNEYIEDACFNEIWPELMISISGEFVDIWNIRRRVCVPVQSWSNPKQLKNTCISFSTDGYSVIVGDTGGYVHSFRLCEMPCESKMKAEVLSQAIMSTLSERHDLIAALSKLGYPFSVTYIENFLKATSSRKSDVL</sequence>
<dbReference type="InterPro" id="IPR015943">
    <property type="entry name" value="WD40/YVTN_repeat-like_dom_sf"/>
</dbReference>
<evidence type="ECO:0000313" key="15">
    <source>
        <dbReference type="Proteomes" id="UP000494040"/>
    </source>
</evidence>
<dbReference type="Proteomes" id="UP000494040">
    <property type="component" value="Unassembled WGS sequence"/>
</dbReference>
<evidence type="ECO:0000256" key="6">
    <source>
        <dbReference type="ARBA" id="ARBA00023069"/>
    </source>
</evidence>
<keyword evidence="4" id="KW-0677">Repeat</keyword>
<dbReference type="OrthoDB" id="10259804at2759"/>
<feature type="compositionally biased region" description="Basic residues" evidence="13">
    <location>
        <begin position="46"/>
        <end position="57"/>
    </location>
</feature>
<evidence type="ECO:0000256" key="4">
    <source>
        <dbReference type="ARBA" id="ARBA00022737"/>
    </source>
</evidence>
<dbReference type="SUPFAM" id="SSF50978">
    <property type="entry name" value="WD40 repeat-like"/>
    <property type="match status" value="1"/>
</dbReference>
<evidence type="ECO:0000256" key="13">
    <source>
        <dbReference type="SAM" id="MobiDB-lite"/>
    </source>
</evidence>
<dbReference type="GO" id="GO:0045503">
    <property type="term" value="F:dynein light chain binding"/>
    <property type="evidence" value="ECO:0007669"/>
    <property type="project" value="TreeGrafter"/>
</dbReference>
<dbReference type="Gene3D" id="2.130.10.10">
    <property type="entry name" value="YVTN repeat-like/Quinoprotein amine dehydrogenase"/>
    <property type="match status" value="1"/>
</dbReference>
<accession>A0A8I6R5Q7</accession>
<dbReference type="GO" id="GO:0005858">
    <property type="term" value="C:axonemal dynein complex"/>
    <property type="evidence" value="ECO:0007669"/>
    <property type="project" value="TreeGrafter"/>
</dbReference>
<keyword evidence="5" id="KW-0282">Flagellum</keyword>
<dbReference type="PANTHER" id="PTHR12442:SF12">
    <property type="entry name" value="DYNEIN AXONEMAL INTERMEDIATE CHAIN 4"/>
    <property type="match status" value="1"/>
</dbReference>
<dbReference type="GO" id="GO:0045504">
    <property type="term" value="F:dynein heavy chain binding"/>
    <property type="evidence" value="ECO:0007669"/>
    <property type="project" value="TreeGrafter"/>
</dbReference>
<evidence type="ECO:0000256" key="3">
    <source>
        <dbReference type="ARBA" id="ARBA00022574"/>
    </source>
</evidence>
<evidence type="ECO:0000256" key="9">
    <source>
        <dbReference type="ARBA" id="ARBA00024190"/>
    </source>
</evidence>
<dbReference type="InterPro" id="IPR001680">
    <property type="entry name" value="WD40_rpt"/>
</dbReference>
<feature type="compositionally biased region" description="Polar residues" evidence="13">
    <location>
        <begin position="105"/>
        <end position="129"/>
    </location>
</feature>
<organism evidence="14 15">
    <name type="scientific">Cimex lectularius</name>
    <name type="common">Bed bug</name>
    <name type="synonym">Acanthia lectularia</name>
    <dbReference type="NCBI Taxonomy" id="79782"/>
    <lineage>
        <taxon>Eukaryota</taxon>
        <taxon>Metazoa</taxon>
        <taxon>Ecdysozoa</taxon>
        <taxon>Arthropoda</taxon>
        <taxon>Hexapoda</taxon>
        <taxon>Insecta</taxon>
        <taxon>Pterygota</taxon>
        <taxon>Neoptera</taxon>
        <taxon>Paraneoptera</taxon>
        <taxon>Hemiptera</taxon>
        <taxon>Heteroptera</taxon>
        <taxon>Panheteroptera</taxon>
        <taxon>Cimicomorpha</taxon>
        <taxon>Cimicidae</taxon>
        <taxon>Cimex</taxon>
    </lineage>
</organism>
<dbReference type="InterPro" id="IPR050687">
    <property type="entry name" value="Dynein_IC"/>
</dbReference>
<keyword evidence="2" id="KW-0963">Cytoplasm</keyword>
<feature type="region of interest" description="Disordered" evidence="13">
    <location>
        <begin position="46"/>
        <end position="65"/>
    </location>
</feature>
<dbReference type="PANTHER" id="PTHR12442">
    <property type="entry name" value="DYNEIN INTERMEDIATE CHAIN"/>
    <property type="match status" value="1"/>
</dbReference>
<evidence type="ECO:0000256" key="2">
    <source>
        <dbReference type="ARBA" id="ARBA00022490"/>
    </source>
</evidence>
<dbReference type="KEGG" id="clec:106660863"/>
<dbReference type="GO" id="GO:0120293">
    <property type="term" value="C:dynein axonemal particle"/>
    <property type="evidence" value="ECO:0007669"/>
    <property type="project" value="UniProtKB-SubCell"/>
</dbReference>
<dbReference type="AlphaFoldDB" id="A0A8I6R5Q7"/>
<evidence type="ECO:0000313" key="14">
    <source>
        <dbReference type="EnsemblMetazoa" id="XP_014239351.1"/>
    </source>
</evidence>